<dbReference type="AlphaFoldDB" id="A0A830BKH8"/>
<organism evidence="2 3">
    <name type="scientific">Phtheirospermum japonicum</name>
    <dbReference type="NCBI Taxonomy" id="374723"/>
    <lineage>
        <taxon>Eukaryota</taxon>
        <taxon>Viridiplantae</taxon>
        <taxon>Streptophyta</taxon>
        <taxon>Embryophyta</taxon>
        <taxon>Tracheophyta</taxon>
        <taxon>Spermatophyta</taxon>
        <taxon>Magnoliopsida</taxon>
        <taxon>eudicotyledons</taxon>
        <taxon>Gunneridae</taxon>
        <taxon>Pentapetalae</taxon>
        <taxon>asterids</taxon>
        <taxon>lamiids</taxon>
        <taxon>Lamiales</taxon>
        <taxon>Orobanchaceae</taxon>
        <taxon>Orobanchaceae incertae sedis</taxon>
        <taxon>Phtheirospermum</taxon>
    </lineage>
</organism>
<name>A0A830BKH8_9LAMI</name>
<protein>
    <submittedName>
        <fullName evidence="2">Ethylene-responsive transcription factor erf109</fullName>
    </submittedName>
</protein>
<feature type="region of interest" description="Disordered" evidence="1">
    <location>
        <begin position="1"/>
        <end position="42"/>
    </location>
</feature>
<feature type="compositionally biased region" description="Basic and acidic residues" evidence="1">
    <location>
        <begin position="31"/>
        <end position="41"/>
    </location>
</feature>
<feature type="compositionally biased region" description="Gly residues" evidence="1">
    <location>
        <begin position="1"/>
        <end position="10"/>
    </location>
</feature>
<keyword evidence="3" id="KW-1185">Reference proteome</keyword>
<gene>
    <name evidence="2" type="ORF">PHJA_000601200</name>
</gene>
<accession>A0A830BKH8</accession>
<evidence type="ECO:0000313" key="2">
    <source>
        <dbReference type="EMBL" id="GFP84573.1"/>
    </source>
</evidence>
<sequence>MGGGDKGPTQGGACVAGDFRERGGRGAGLRQGRDRVSRPEGEAQFSVWRLHRRQRPCGRHHFGGEFVFSAAGKFE</sequence>
<comment type="caution">
    <text evidence="2">The sequence shown here is derived from an EMBL/GenBank/DDBJ whole genome shotgun (WGS) entry which is preliminary data.</text>
</comment>
<dbReference type="EMBL" id="BMAC01000089">
    <property type="protein sequence ID" value="GFP84573.1"/>
    <property type="molecule type" value="Genomic_DNA"/>
</dbReference>
<evidence type="ECO:0000313" key="3">
    <source>
        <dbReference type="Proteomes" id="UP000653305"/>
    </source>
</evidence>
<evidence type="ECO:0000256" key="1">
    <source>
        <dbReference type="SAM" id="MobiDB-lite"/>
    </source>
</evidence>
<reference evidence="2" key="1">
    <citation type="submission" date="2020-07" db="EMBL/GenBank/DDBJ databases">
        <title>Ethylene signaling mediates host invasion by parasitic plants.</title>
        <authorList>
            <person name="Yoshida S."/>
        </authorList>
    </citation>
    <scope>NUCLEOTIDE SEQUENCE</scope>
    <source>
        <strain evidence="2">Okayama</strain>
    </source>
</reference>
<dbReference type="Proteomes" id="UP000653305">
    <property type="component" value="Unassembled WGS sequence"/>
</dbReference>
<proteinExistence type="predicted"/>